<comment type="similarity">
    <text evidence="2 6">Belongs to the class-C beta-lactamase family.</text>
</comment>
<gene>
    <name evidence="9" type="ORF">E5A74_16920</name>
</gene>
<dbReference type="PANTHER" id="PTHR46825">
    <property type="entry name" value="D-ALANYL-D-ALANINE-CARBOXYPEPTIDASE/ENDOPEPTIDASE AMPH"/>
    <property type="match status" value="1"/>
</dbReference>
<feature type="domain" description="Beta-lactamase-related" evidence="8">
    <location>
        <begin position="34"/>
        <end position="335"/>
    </location>
</feature>
<organism evidence="9 10">
    <name type="scientific">Sphingomonas naasensis</name>
    <dbReference type="NCBI Taxonomy" id="1344951"/>
    <lineage>
        <taxon>Bacteria</taxon>
        <taxon>Pseudomonadati</taxon>
        <taxon>Pseudomonadota</taxon>
        <taxon>Alphaproteobacteria</taxon>
        <taxon>Sphingomonadales</taxon>
        <taxon>Sphingomonadaceae</taxon>
        <taxon>Sphingomonas</taxon>
    </lineage>
</organism>
<dbReference type="Pfam" id="PF00144">
    <property type="entry name" value="Beta-lactamase"/>
    <property type="match status" value="1"/>
</dbReference>
<keyword evidence="10" id="KW-1185">Reference proteome</keyword>
<evidence type="ECO:0000256" key="3">
    <source>
        <dbReference type="ARBA" id="ARBA00012865"/>
    </source>
</evidence>
<keyword evidence="5 6" id="KW-0046">Antibiotic resistance</keyword>
<feature type="chain" id="PRO_5020568555" description="Beta-lactamase" evidence="7">
    <location>
        <begin position="21"/>
        <end position="346"/>
    </location>
</feature>
<dbReference type="SUPFAM" id="SSF56601">
    <property type="entry name" value="beta-lactamase/transpeptidase-like"/>
    <property type="match status" value="1"/>
</dbReference>
<accession>A0A4S1W8U9</accession>
<dbReference type="GO" id="GO:0030288">
    <property type="term" value="C:outer membrane-bounded periplasmic space"/>
    <property type="evidence" value="ECO:0007669"/>
    <property type="project" value="InterPro"/>
</dbReference>
<dbReference type="PROSITE" id="PS00336">
    <property type="entry name" value="BETA_LACTAMASE_C"/>
    <property type="match status" value="1"/>
</dbReference>
<comment type="caution">
    <text evidence="9">The sequence shown here is derived from an EMBL/GenBank/DDBJ whole genome shotgun (WGS) entry which is preliminary data.</text>
</comment>
<proteinExistence type="inferred from homology"/>
<reference evidence="9 10" key="1">
    <citation type="submission" date="2019-04" db="EMBL/GenBank/DDBJ databases">
        <title>Sphingomonas psychrotolerans sp. nov., isolated from soil in the Tianshan Mountains, Xinjiang, China.</title>
        <authorList>
            <person name="Luo Y."/>
            <person name="Sheng H."/>
        </authorList>
    </citation>
    <scope>NUCLEOTIDE SEQUENCE [LARGE SCALE GENOMIC DNA]</scope>
    <source>
        <strain evidence="9 10">KIS18-15</strain>
    </source>
</reference>
<feature type="signal peptide" evidence="7">
    <location>
        <begin position="1"/>
        <end position="20"/>
    </location>
</feature>
<evidence type="ECO:0000313" key="9">
    <source>
        <dbReference type="EMBL" id="TGX39199.1"/>
    </source>
</evidence>
<dbReference type="AlphaFoldDB" id="A0A4S1W8U9"/>
<dbReference type="GO" id="GO:0046677">
    <property type="term" value="P:response to antibiotic"/>
    <property type="evidence" value="ECO:0007669"/>
    <property type="project" value="UniProtKB-UniRule"/>
</dbReference>
<evidence type="ECO:0000256" key="7">
    <source>
        <dbReference type="SAM" id="SignalP"/>
    </source>
</evidence>
<dbReference type="InterPro" id="IPR050491">
    <property type="entry name" value="AmpC-like"/>
</dbReference>
<dbReference type="OrthoDB" id="9804448at2"/>
<dbReference type="Gene3D" id="3.40.710.10">
    <property type="entry name" value="DD-peptidase/beta-lactamase superfamily"/>
    <property type="match status" value="1"/>
</dbReference>
<keyword evidence="4 6" id="KW-0378">Hydrolase</keyword>
<dbReference type="Proteomes" id="UP000309848">
    <property type="component" value="Unassembled WGS sequence"/>
</dbReference>
<dbReference type="PANTHER" id="PTHR46825:SF8">
    <property type="entry name" value="BETA-LACTAMASE-RELATED"/>
    <property type="match status" value="1"/>
</dbReference>
<dbReference type="GO" id="GO:0008800">
    <property type="term" value="F:beta-lactamase activity"/>
    <property type="evidence" value="ECO:0007669"/>
    <property type="project" value="UniProtKB-UniRule"/>
</dbReference>
<dbReference type="RefSeq" id="WP_135986816.1">
    <property type="nucleotide sequence ID" value="NZ_JAASQM010000001.1"/>
</dbReference>
<evidence type="ECO:0000256" key="6">
    <source>
        <dbReference type="RuleBase" id="RU361140"/>
    </source>
</evidence>
<dbReference type="InterPro" id="IPR001586">
    <property type="entry name" value="Beta-lactam_class-C_AS"/>
</dbReference>
<evidence type="ECO:0000256" key="4">
    <source>
        <dbReference type="ARBA" id="ARBA00022801"/>
    </source>
</evidence>
<dbReference type="GO" id="GO:0017001">
    <property type="term" value="P:antibiotic catabolic process"/>
    <property type="evidence" value="ECO:0007669"/>
    <property type="project" value="InterPro"/>
</dbReference>
<dbReference type="InterPro" id="IPR001466">
    <property type="entry name" value="Beta-lactam-related"/>
</dbReference>
<comment type="catalytic activity">
    <reaction evidence="1 6">
        <text>a beta-lactam + H2O = a substituted beta-amino acid</text>
        <dbReference type="Rhea" id="RHEA:20401"/>
        <dbReference type="ChEBI" id="CHEBI:15377"/>
        <dbReference type="ChEBI" id="CHEBI:35627"/>
        <dbReference type="ChEBI" id="CHEBI:140347"/>
        <dbReference type="EC" id="3.5.2.6"/>
    </reaction>
</comment>
<evidence type="ECO:0000256" key="1">
    <source>
        <dbReference type="ARBA" id="ARBA00001526"/>
    </source>
</evidence>
<dbReference type="EMBL" id="SRXU01000008">
    <property type="protein sequence ID" value="TGX39199.1"/>
    <property type="molecule type" value="Genomic_DNA"/>
</dbReference>
<evidence type="ECO:0000313" key="10">
    <source>
        <dbReference type="Proteomes" id="UP000309848"/>
    </source>
</evidence>
<keyword evidence="7" id="KW-0732">Signal</keyword>
<sequence>MLTRAGMAMLLLATPAAAQRASVDSVARAAGADYLAAEQGVGLSIGIVRNGKVSTWHFGSIAKGGPAPGDAAAYEIGSIAKTITSLLLARAVVAGKASLDDDVRKYLDGDWPNLAFEGEPMRLLHLANMTSALPDNLPDLSAIKDDPGRFRMARAIAAYDKGDFLADLHKVSLARRPGAEVAHSNVGAQLLIYVVERIYGAPYETLLAREIEKPLGFAAGAAVTGYDAGGVAAATLPREKFGWRYSLADMLRYAALQLDEKDPAVALSHKGTWFTLDKKTWVALNWIVTALPGGGRQLRTSGGTFGFSSVIQLYPERGLGIVLLANRSTPTAQGKLSEIADRIASE</sequence>
<protein>
    <recommendedName>
        <fullName evidence="3 6">Beta-lactamase</fullName>
        <ecNumber evidence="3 6">3.5.2.6</ecNumber>
    </recommendedName>
</protein>
<dbReference type="InterPro" id="IPR012338">
    <property type="entry name" value="Beta-lactam/transpept-like"/>
</dbReference>
<name>A0A4S1W8U9_9SPHN</name>
<evidence type="ECO:0000259" key="8">
    <source>
        <dbReference type="Pfam" id="PF00144"/>
    </source>
</evidence>
<evidence type="ECO:0000256" key="2">
    <source>
        <dbReference type="ARBA" id="ARBA00007840"/>
    </source>
</evidence>
<evidence type="ECO:0000256" key="5">
    <source>
        <dbReference type="ARBA" id="ARBA00023251"/>
    </source>
</evidence>
<dbReference type="EC" id="3.5.2.6" evidence="3 6"/>